<proteinExistence type="predicted"/>
<evidence type="ECO:0000313" key="2">
    <source>
        <dbReference type="EMBL" id="GHG05842.1"/>
    </source>
</evidence>
<dbReference type="Proteomes" id="UP000623842">
    <property type="component" value="Unassembled WGS sequence"/>
</dbReference>
<reference evidence="2" key="1">
    <citation type="journal article" date="2014" name="Int. J. Syst. Evol. Microbiol.">
        <title>Complete genome sequence of Corynebacterium casei LMG S-19264T (=DSM 44701T), isolated from a smear-ripened cheese.</title>
        <authorList>
            <consortium name="US DOE Joint Genome Institute (JGI-PGF)"/>
            <person name="Walter F."/>
            <person name="Albersmeier A."/>
            <person name="Kalinowski J."/>
            <person name="Ruckert C."/>
        </authorList>
    </citation>
    <scope>NUCLEOTIDE SEQUENCE</scope>
    <source>
        <strain evidence="2">KCTC 42731</strain>
    </source>
</reference>
<dbReference type="EMBL" id="BNCK01000012">
    <property type="protein sequence ID" value="GHG05842.1"/>
    <property type="molecule type" value="Genomic_DNA"/>
</dbReference>
<sequence length="97" mass="11350">MDSSRDEQSKLITDLNSLKENPNSHLVLVVFVIGFFLLNFLYFETEMDSNYIGIFFAMLLVQLSRLYKESIERNKLIVRIIDEINSNYKEQESSGHP</sequence>
<evidence type="ECO:0000256" key="1">
    <source>
        <dbReference type="SAM" id="Phobius"/>
    </source>
</evidence>
<comment type="caution">
    <text evidence="2">The sequence shown here is derived from an EMBL/GenBank/DDBJ whole genome shotgun (WGS) entry which is preliminary data.</text>
</comment>
<dbReference type="RefSeq" id="WP_189774231.1">
    <property type="nucleotide sequence ID" value="NZ_BNCK01000012.1"/>
</dbReference>
<evidence type="ECO:0000313" key="3">
    <source>
        <dbReference type="Proteomes" id="UP000623842"/>
    </source>
</evidence>
<dbReference type="AlphaFoldDB" id="A0A919BQI3"/>
<gene>
    <name evidence="2" type="ORF">GCM10017161_39210</name>
</gene>
<feature type="transmembrane region" description="Helical" evidence="1">
    <location>
        <begin position="26"/>
        <end position="43"/>
    </location>
</feature>
<keyword evidence="1" id="KW-0812">Transmembrane</keyword>
<keyword evidence="1" id="KW-1133">Transmembrane helix</keyword>
<organism evidence="2 3">
    <name type="scientific">Thalassotalea marina</name>
    <dbReference type="NCBI Taxonomy" id="1673741"/>
    <lineage>
        <taxon>Bacteria</taxon>
        <taxon>Pseudomonadati</taxon>
        <taxon>Pseudomonadota</taxon>
        <taxon>Gammaproteobacteria</taxon>
        <taxon>Alteromonadales</taxon>
        <taxon>Colwelliaceae</taxon>
        <taxon>Thalassotalea</taxon>
    </lineage>
</organism>
<reference evidence="2" key="2">
    <citation type="submission" date="2020-09" db="EMBL/GenBank/DDBJ databases">
        <authorList>
            <person name="Sun Q."/>
            <person name="Kim S."/>
        </authorList>
    </citation>
    <scope>NUCLEOTIDE SEQUENCE</scope>
    <source>
        <strain evidence="2">KCTC 42731</strain>
    </source>
</reference>
<protein>
    <submittedName>
        <fullName evidence="2">Uncharacterized protein</fullName>
    </submittedName>
</protein>
<keyword evidence="1" id="KW-0472">Membrane</keyword>
<name>A0A919BQI3_9GAMM</name>
<accession>A0A919BQI3</accession>
<keyword evidence="3" id="KW-1185">Reference proteome</keyword>